<gene>
    <name evidence="1" type="ORF">G2W53_019652</name>
</gene>
<dbReference type="Proteomes" id="UP000634136">
    <property type="component" value="Unassembled WGS sequence"/>
</dbReference>
<name>A0A834TUS6_9FABA</name>
<sequence length="36" mass="4336">MVSEKRVNEKEFTFTFRGIESKMEGIYDRKPRKLKG</sequence>
<evidence type="ECO:0000313" key="2">
    <source>
        <dbReference type="Proteomes" id="UP000634136"/>
    </source>
</evidence>
<dbReference type="AlphaFoldDB" id="A0A834TUS6"/>
<proteinExistence type="predicted"/>
<accession>A0A834TUS6</accession>
<comment type="caution">
    <text evidence="1">The sequence shown here is derived from an EMBL/GenBank/DDBJ whole genome shotgun (WGS) entry which is preliminary data.</text>
</comment>
<protein>
    <submittedName>
        <fullName evidence="1">Uncharacterized protein</fullName>
    </submittedName>
</protein>
<keyword evidence="2" id="KW-1185">Reference proteome</keyword>
<reference evidence="1" key="1">
    <citation type="submission" date="2020-09" db="EMBL/GenBank/DDBJ databases">
        <title>Genome-Enabled Discovery of Anthraquinone Biosynthesis in Senna tora.</title>
        <authorList>
            <person name="Kang S.-H."/>
            <person name="Pandey R.P."/>
            <person name="Lee C.-M."/>
            <person name="Sim J.-S."/>
            <person name="Jeong J.-T."/>
            <person name="Choi B.-S."/>
            <person name="Jung M."/>
            <person name="Ginzburg D."/>
            <person name="Zhao K."/>
            <person name="Won S.Y."/>
            <person name="Oh T.-J."/>
            <person name="Yu Y."/>
            <person name="Kim N.-H."/>
            <person name="Lee O.R."/>
            <person name="Lee T.-H."/>
            <person name="Bashyal P."/>
            <person name="Kim T.-S."/>
            <person name="Lee W.-H."/>
            <person name="Kawkins C."/>
            <person name="Kim C.-K."/>
            <person name="Kim J.S."/>
            <person name="Ahn B.O."/>
            <person name="Rhee S.Y."/>
            <person name="Sohng J.K."/>
        </authorList>
    </citation>
    <scope>NUCLEOTIDE SEQUENCE</scope>
    <source>
        <tissue evidence="1">Leaf</tissue>
    </source>
</reference>
<evidence type="ECO:0000313" key="1">
    <source>
        <dbReference type="EMBL" id="KAF7828488.1"/>
    </source>
</evidence>
<dbReference type="EMBL" id="JAAIUW010000006">
    <property type="protein sequence ID" value="KAF7828488.1"/>
    <property type="molecule type" value="Genomic_DNA"/>
</dbReference>
<organism evidence="1 2">
    <name type="scientific">Senna tora</name>
    <dbReference type="NCBI Taxonomy" id="362788"/>
    <lineage>
        <taxon>Eukaryota</taxon>
        <taxon>Viridiplantae</taxon>
        <taxon>Streptophyta</taxon>
        <taxon>Embryophyta</taxon>
        <taxon>Tracheophyta</taxon>
        <taxon>Spermatophyta</taxon>
        <taxon>Magnoliopsida</taxon>
        <taxon>eudicotyledons</taxon>
        <taxon>Gunneridae</taxon>
        <taxon>Pentapetalae</taxon>
        <taxon>rosids</taxon>
        <taxon>fabids</taxon>
        <taxon>Fabales</taxon>
        <taxon>Fabaceae</taxon>
        <taxon>Caesalpinioideae</taxon>
        <taxon>Cassia clade</taxon>
        <taxon>Senna</taxon>
    </lineage>
</organism>